<accession>A0ACB8AUS3</accession>
<proteinExistence type="predicted"/>
<dbReference type="Proteomes" id="UP000790709">
    <property type="component" value="Unassembled WGS sequence"/>
</dbReference>
<keyword evidence="2" id="KW-1185">Reference proteome</keyword>
<sequence>MFQSSPSTSSTLLASSVHSRRSHTPINEDSDSNETDESEFRAGCDEAKLVLEVVRAKRKVRHAEKHLADCVLEQHSTLVNLYRFKADAAERRLEDAELDIGRVRVSIRQSGLSLAPSLPRRRRRNSAVPISFSFHISFERALRNNEFIKYRVPAKNCDFNS</sequence>
<gene>
    <name evidence="1" type="ORF">BV22DRAFT_1052767</name>
</gene>
<organism evidence="1 2">
    <name type="scientific">Leucogyrophana mollusca</name>
    <dbReference type="NCBI Taxonomy" id="85980"/>
    <lineage>
        <taxon>Eukaryota</taxon>
        <taxon>Fungi</taxon>
        <taxon>Dikarya</taxon>
        <taxon>Basidiomycota</taxon>
        <taxon>Agaricomycotina</taxon>
        <taxon>Agaricomycetes</taxon>
        <taxon>Agaricomycetidae</taxon>
        <taxon>Boletales</taxon>
        <taxon>Boletales incertae sedis</taxon>
        <taxon>Leucogyrophana</taxon>
    </lineage>
</organism>
<name>A0ACB8AUS3_9AGAM</name>
<reference evidence="1" key="1">
    <citation type="journal article" date="2021" name="New Phytol.">
        <title>Evolutionary innovations through gain and loss of genes in the ectomycorrhizal Boletales.</title>
        <authorList>
            <person name="Wu G."/>
            <person name="Miyauchi S."/>
            <person name="Morin E."/>
            <person name="Kuo A."/>
            <person name="Drula E."/>
            <person name="Varga T."/>
            <person name="Kohler A."/>
            <person name="Feng B."/>
            <person name="Cao Y."/>
            <person name="Lipzen A."/>
            <person name="Daum C."/>
            <person name="Hundley H."/>
            <person name="Pangilinan J."/>
            <person name="Johnson J."/>
            <person name="Barry K."/>
            <person name="LaButti K."/>
            <person name="Ng V."/>
            <person name="Ahrendt S."/>
            <person name="Min B."/>
            <person name="Choi I.G."/>
            <person name="Park H."/>
            <person name="Plett J.M."/>
            <person name="Magnuson J."/>
            <person name="Spatafora J.W."/>
            <person name="Nagy L.G."/>
            <person name="Henrissat B."/>
            <person name="Grigoriev I.V."/>
            <person name="Yang Z.L."/>
            <person name="Xu J."/>
            <person name="Martin F.M."/>
        </authorList>
    </citation>
    <scope>NUCLEOTIDE SEQUENCE</scope>
    <source>
        <strain evidence="1">KUC20120723A-06</strain>
    </source>
</reference>
<dbReference type="EMBL" id="MU267375">
    <property type="protein sequence ID" value="KAH7916992.1"/>
    <property type="molecule type" value="Genomic_DNA"/>
</dbReference>
<protein>
    <submittedName>
        <fullName evidence="1">Uncharacterized protein</fullName>
    </submittedName>
</protein>
<comment type="caution">
    <text evidence="1">The sequence shown here is derived from an EMBL/GenBank/DDBJ whole genome shotgun (WGS) entry which is preliminary data.</text>
</comment>
<evidence type="ECO:0000313" key="1">
    <source>
        <dbReference type="EMBL" id="KAH7916992.1"/>
    </source>
</evidence>
<evidence type="ECO:0000313" key="2">
    <source>
        <dbReference type="Proteomes" id="UP000790709"/>
    </source>
</evidence>